<feature type="signal peptide" evidence="1">
    <location>
        <begin position="1"/>
        <end position="20"/>
    </location>
</feature>
<keyword evidence="3" id="KW-1185">Reference proteome</keyword>
<proteinExistence type="predicted"/>
<evidence type="ECO:0000313" key="3">
    <source>
        <dbReference type="Proteomes" id="UP000601435"/>
    </source>
</evidence>
<name>A0A812XWK1_9DINO</name>
<sequence>GVQITLCWVVTSNLVFLLMTTYDKVNDPTGQDLTTTAGFLKLIKSALRLKEGGLTLYSCTN</sequence>
<reference evidence="2" key="1">
    <citation type="submission" date="2021-02" db="EMBL/GenBank/DDBJ databases">
        <authorList>
            <person name="Dougan E. K."/>
            <person name="Rhodes N."/>
            <person name="Thang M."/>
            <person name="Chan C."/>
        </authorList>
    </citation>
    <scope>NUCLEOTIDE SEQUENCE</scope>
</reference>
<dbReference type="Proteomes" id="UP000601435">
    <property type="component" value="Unassembled WGS sequence"/>
</dbReference>
<feature type="non-terminal residue" evidence="2">
    <location>
        <position position="1"/>
    </location>
</feature>
<evidence type="ECO:0000313" key="2">
    <source>
        <dbReference type="EMBL" id="CAE7747918.1"/>
    </source>
</evidence>
<accession>A0A812XWK1</accession>
<organism evidence="2 3">
    <name type="scientific">Symbiodinium necroappetens</name>
    <dbReference type="NCBI Taxonomy" id="1628268"/>
    <lineage>
        <taxon>Eukaryota</taxon>
        <taxon>Sar</taxon>
        <taxon>Alveolata</taxon>
        <taxon>Dinophyceae</taxon>
        <taxon>Suessiales</taxon>
        <taxon>Symbiodiniaceae</taxon>
        <taxon>Symbiodinium</taxon>
    </lineage>
</organism>
<gene>
    <name evidence="2" type="ORF">SNEC2469_LOCUS21674</name>
</gene>
<dbReference type="EMBL" id="CAJNJA010038511">
    <property type="protein sequence ID" value="CAE7747918.1"/>
    <property type="molecule type" value="Genomic_DNA"/>
</dbReference>
<dbReference type="AlphaFoldDB" id="A0A812XWK1"/>
<protein>
    <submittedName>
        <fullName evidence="2">Uncharacterized protein</fullName>
    </submittedName>
</protein>
<feature type="chain" id="PRO_5032853586" evidence="1">
    <location>
        <begin position="21"/>
        <end position="61"/>
    </location>
</feature>
<keyword evidence="1" id="KW-0732">Signal</keyword>
<comment type="caution">
    <text evidence="2">The sequence shown here is derived from an EMBL/GenBank/DDBJ whole genome shotgun (WGS) entry which is preliminary data.</text>
</comment>
<evidence type="ECO:0000256" key="1">
    <source>
        <dbReference type="SAM" id="SignalP"/>
    </source>
</evidence>